<evidence type="ECO:0000256" key="3">
    <source>
        <dbReference type="ARBA" id="ARBA00022679"/>
    </source>
</evidence>
<evidence type="ECO:0000313" key="6">
    <source>
        <dbReference type="EMBL" id="CAI3949447.1"/>
    </source>
</evidence>
<dbReference type="PANTHER" id="PTHR43179:SF12">
    <property type="entry name" value="GALACTOFURANOSYLTRANSFERASE GLFT2"/>
    <property type="match status" value="1"/>
</dbReference>
<evidence type="ECO:0000313" key="8">
    <source>
        <dbReference type="Proteomes" id="UP001154259"/>
    </source>
</evidence>
<dbReference type="PANTHER" id="PTHR43179">
    <property type="entry name" value="RHAMNOSYLTRANSFERASE WBBL"/>
    <property type="match status" value="1"/>
</dbReference>
<name>A0A9W4TPK2_9PROT</name>
<evidence type="ECO:0000313" key="5">
    <source>
        <dbReference type="EMBL" id="CAI3948951.1"/>
    </source>
</evidence>
<dbReference type="SUPFAM" id="SSF53448">
    <property type="entry name" value="Nucleotide-diphospho-sugar transferases"/>
    <property type="match status" value="1"/>
</dbReference>
<reference evidence="5" key="1">
    <citation type="submission" date="2022-10" db="EMBL/GenBank/DDBJ databases">
        <authorList>
            <person name="Botero Cardona J."/>
        </authorList>
    </citation>
    <scope>NUCLEOTIDE SEQUENCE</scope>
    <source>
        <strain evidence="5">LMG 31819</strain>
        <strain evidence="6">R-53529</strain>
    </source>
</reference>
<keyword evidence="8" id="KW-1185">Reference proteome</keyword>
<protein>
    <submittedName>
        <fullName evidence="5 6">GT2 family (WcaE)</fullName>
    </submittedName>
</protein>
<organism evidence="5 7">
    <name type="scientific">Commensalibacter communis</name>
    <dbReference type="NCBI Taxonomy" id="2972786"/>
    <lineage>
        <taxon>Bacteria</taxon>
        <taxon>Pseudomonadati</taxon>
        <taxon>Pseudomonadota</taxon>
        <taxon>Alphaproteobacteria</taxon>
        <taxon>Acetobacterales</taxon>
        <taxon>Acetobacteraceae</taxon>
    </lineage>
</organism>
<accession>A0A9W4TPK2</accession>
<dbReference type="GO" id="GO:0016757">
    <property type="term" value="F:glycosyltransferase activity"/>
    <property type="evidence" value="ECO:0007669"/>
    <property type="project" value="UniProtKB-KW"/>
</dbReference>
<evidence type="ECO:0000256" key="2">
    <source>
        <dbReference type="ARBA" id="ARBA00022676"/>
    </source>
</evidence>
<feature type="domain" description="Glycosyltransferase 2-like" evidence="4">
    <location>
        <begin position="5"/>
        <end position="177"/>
    </location>
</feature>
<dbReference type="InterPro" id="IPR029044">
    <property type="entry name" value="Nucleotide-diphossugar_trans"/>
</dbReference>
<dbReference type="Proteomes" id="UP001154259">
    <property type="component" value="Unassembled WGS sequence"/>
</dbReference>
<comment type="similarity">
    <text evidence="1">Belongs to the glycosyltransferase 2 family.</text>
</comment>
<dbReference type="AlphaFoldDB" id="A0A9W4TPK2"/>
<dbReference type="EMBL" id="CAMXCM010000004">
    <property type="protein sequence ID" value="CAI3948951.1"/>
    <property type="molecule type" value="Genomic_DNA"/>
</dbReference>
<dbReference type="InterPro" id="IPR001173">
    <property type="entry name" value="Glyco_trans_2-like"/>
</dbReference>
<keyword evidence="3" id="KW-0808">Transferase</keyword>
<dbReference type="Gene3D" id="3.90.550.10">
    <property type="entry name" value="Spore Coat Polysaccharide Biosynthesis Protein SpsA, Chain A"/>
    <property type="match status" value="1"/>
</dbReference>
<evidence type="ECO:0000259" key="4">
    <source>
        <dbReference type="Pfam" id="PF00535"/>
    </source>
</evidence>
<dbReference type="Proteomes" id="UP001154255">
    <property type="component" value="Unassembled WGS sequence"/>
</dbReference>
<keyword evidence="2" id="KW-0328">Glycosyltransferase</keyword>
<dbReference type="Pfam" id="PF00535">
    <property type="entry name" value="Glycos_transf_2"/>
    <property type="match status" value="1"/>
</dbReference>
<sequence length="292" mass="33966">MNCTALIVTYNRLTKLKNCLKATLLLPFNHIIIVDNASTDNTAEWLLAQQDPRLHILTTQINIGGAGGFKHGAHFIASYLDTEWIFFFDDDAYPTVNLLDQFNRLNKQDYQIFSSKVLLPSGKICKMNVPYKKVPYTAYETVLYGIKPQKFLPNLLEQEEVQTFSFVGAILHQNILRQYTHLIDGQLFLYFDDVLFSYHLSQSGYKILFSPNLVFIHDTTINTNIYQNKKIYYMVRNLVYLKENQYSPFSKCSISLRIIRILILCIYRGKNIHSILYILKGIKDGFLHKKPR</sequence>
<proteinExistence type="inferred from homology"/>
<evidence type="ECO:0000256" key="1">
    <source>
        <dbReference type="ARBA" id="ARBA00006739"/>
    </source>
</evidence>
<comment type="caution">
    <text evidence="5">The sequence shown here is derived from an EMBL/GenBank/DDBJ whole genome shotgun (WGS) entry which is preliminary data.</text>
</comment>
<dbReference type="EMBL" id="CAMXCS010000003">
    <property type="protein sequence ID" value="CAI3949447.1"/>
    <property type="molecule type" value="Genomic_DNA"/>
</dbReference>
<dbReference type="RefSeq" id="WP_271790040.1">
    <property type="nucleotide sequence ID" value="NZ_CAMXCM010000004.1"/>
</dbReference>
<evidence type="ECO:0000313" key="7">
    <source>
        <dbReference type="Proteomes" id="UP001154255"/>
    </source>
</evidence>
<gene>
    <name evidence="6" type="ORF">R53529_LOCUS1609</name>
    <name evidence="5" type="ORF">R53530_LOCUS1703</name>
</gene>